<proteinExistence type="predicted"/>
<gene>
    <name evidence="2" type="ORF">HYPSUDRAFT_209051</name>
</gene>
<name>A0A0D2N495_HYPSF</name>
<feature type="compositionally biased region" description="Polar residues" evidence="1">
    <location>
        <begin position="1"/>
        <end position="12"/>
    </location>
</feature>
<feature type="region of interest" description="Disordered" evidence="1">
    <location>
        <begin position="1"/>
        <end position="22"/>
    </location>
</feature>
<organism evidence="2 3">
    <name type="scientific">Hypholoma sublateritium (strain FD-334 SS-4)</name>
    <dbReference type="NCBI Taxonomy" id="945553"/>
    <lineage>
        <taxon>Eukaryota</taxon>
        <taxon>Fungi</taxon>
        <taxon>Dikarya</taxon>
        <taxon>Basidiomycota</taxon>
        <taxon>Agaricomycotina</taxon>
        <taxon>Agaricomycetes</taxon>
        <taxon>Agaricomycetidae</taxon>
        <taxon>Agaricales</taxon>
        <taxon>Agaricineae</taxon>
        <taxon>Strophariaceae</taxon>
        <taxon>Hypholoma</taxon>
    </lineage>
</organism>
<evidence type="ECO:0000313" key="2">
    <source>
        <dbReference type="EMBL" id="KJA14029.1"/>
    </source>
</evidence>
<feature type="region of interest" description="Disordered" evidence="1">
    <location>
        <begin position="48"/>
        <end position="127"/>
    </location>
</feature>
<dbReference type="Proteomes" id="UP000054270">
    <property type="component" value="Unassembled WGS sequence"/>
</dbReference>
<evidence type="ECO:0000313" key="3">
    <source>
        <dbReference type="Proteomes" id="UP000054270"/>
    </source>
</evidence>
<feature type="compositionally biased region" description="Low complexity" evidence="1">
    <location>
        <begin position="109"/>
        <end position="119"/>
    </location>
</feature>
<evidence type="ECO:0000256" key="1">
    <source>
        <dbReference type="SAM" id="MobiDB-lite"/>
    </source>
</evidence>
<dbReference type="EMBL" id="KN817698">
    <property type="protein sequence ID" value="KJA14029.1"/>
    <property type="molecule type" value="Genomic_DNA"/>
</dbReference>
<dbReference type="AlphaFoldDB" id="A0A0D2N495"/>
<feature type="compositionally biased region" description="Low complexity" evidence="1">
    <location>
        <begin position="70"/>
        <end position="81"/>
    </location>
</feature>
<reference evidence="3" key="1">
    <citation type="submission" date="2014-04" db="EMBL/GenBank/DDBJ databases">
        <title>Evolutionary Origins and Diversification of the Mycorrhizal Mutualists.</title>
        <authorList>
            <consortium name="DOE Joint Genome Institute"/>
            <consortium name="Mycorrhizal Genomics Consortium"/>
            <person name="Kohler A."/>
            <person name="Kuo A."/>
            <person name="Nagy L.G."/>
            <person name="Floudas D."/>
            <person name="Copeland A."/>
            <person name="Barry K.W."/>
            <person name="Cichocki N."/>
            <person name="Veneault-Fourrey C."/>
            <person name="LaButti K."/>
            <person name="Lindquist E.A."/>
            <person name="Lipzen A."/>
            <person name="Lundell T."/>
            <person name="Morin E."/>
            <person name="Murat C."/>
            <person name="Riley R."/>
            <person name="Ohm R."/>
            <person name="Sun H."/>
            <person name="Tunlid A."/>
            <person name="Henrissat B."/>
            <person name="Grigoriev I.V."/>
            <person name="Hibbett D.S."/>
            <person name="Martin F."/>
        </authorList>
    </citation>
    <scope>NUCLEOTIDE SEQUENCE [LARGE SCALE GENOMIC DNA]</scope>
    <source>
        <strain evidence="3">FD-334 SS-4</strain>
    </source>
</reference>
<protein>
    <submittedName>
        <fullName evidence="2">Uncharacterized protein</fullName>
    </submittedName>
</protein>
<feature type="compositionally biased region" description="Basic and acidic residues" evidence="1">
    <location>
        <begin position="54"/>
        <end position="68"/>
    </location>
</feature>
<keyword evidence="3" id="KW-1185">Reference proteome</keyword>
<accession>A0A0D2N495</accession>
<sequence>MDSGSDYTTSPSHRGAHRSSLARAIAERRITASATYIPDYHPAKYLPPIPELPSLHEPHTRQSHDARHSTPAQATPSTAYSPSPPQPYYRHSAAGALGHSTDHHRTRADAAPAHSASAPTEQLYTADMPPVPDATACVMLYLTIGGPPFYTPRAPGRAFSPGAFHRAWASVTFRPAHERAALRAAGRWDPFAQALAARRTLSEGQVHDTDLRGVAVAVPLRMDHEAFWRYLRTLYSDRVCSAHYVLQWALECPVCGDEVVGYASDPLWRGRYIYHRENDCIAGGESRRAQRSVHL</sequence>